<evidence type="ECO:0000313" key="2">
    <source>
        <dbReference type="Proteomes" id="UP001174936"/>
    </source>
</evidence>
<proteinExistence type="predicted"/>
<protein>
    <submittedName>
        <fullName evidence="1">Uncharacterized protein</fullName>
    </submittedName>
</protein>
<dbReference type="Proteomes" id="UP001174936">
    <property type="component" value="Unassembled WGS sequence"/>
</dbReference>
<comment type="caution">
    <text evidence="1">The sequence shown here is derived from an EMBL/GenBank/DDBJ whole genome shotgun (WGS) entry which is preliminary data.</text>
</comment>
<name>A0AA39YBQ4_9PEZI</name>
<sequence>MDASPCYIPTIEATLELQFVVPQGPEDFHPEDERWFSLAERQKQGDEDHVVDPNPAVFAKLKHIFQKEIIGLALKTPADRRHGAASAQRTTWGLFHDNCRSQEPSSWSVGPCPSATSEVASGPLRVFDVYDWAGVKLVGNRIVSDDLDGADLGVICVALRREMRLQINKTCSFRVTVSSDAPDGLDFDTIKKTLLLIWLTEPLLFDLCAPHRRQDAHCGMITQSSLLTVDGPGGWVGNIIDTEHLVRLVPDGGKLPQKSVNAMRKICQAPDVATLDTLLCDPRSFNTLSIGLGIGHYGRHDIQFNMHEGTLDHTTVKIWTRVCMAIVEKSSGDDDEFRGLLQRIADQIHTDGVVYDWRDLLVDLDVDSSVTFGFMKKRLLLERLDGGLPESDDDASDLTLEENSPFLPDMADDCNRIASAVPVLPQIYSLSLE</sequence>
<evidence type="ECO:0000313" key="1">
    <source>
        <dbReference type="EMBL" id="KAK0649697.1"/>
    </source>
</evidence>
<accession>A0AA39YBQ4</accession>
<dbReference type="PANTHER" id="PTHR36847:SF1">
    <property type="entry name" value="AMIDOLIGASE ENZYME"/>
    <property type="match status" value="1"/>
</dbReference>
<dbReference type="EMBL" id="JAULSV010000003">
    <property type="protein sequence ID" value="KAK0649697.1"/>
    <property type="molecule type" value="Genomic_DNA"/>
</dbReference>
<organism evidence="1 2">
    <name type="scientific">Cercophora newfieldiana</name>
    <dbReference type="NCBI Taxonomy" id="92897"/>
    <lineage>
        <taxon>Eukaryota</taxon>
        <taxon>Fungi</taxon>
        <taxon>Dikarya</taxon>
        <taxon>Ascomycota</taxon>
        <taxon>Pezizomycotina</taxon>
        <taxon>Sordariomycetes</taxon>
        <taxon>Sordariomycetidae</taxon>
        <taxon>Sordariales</taxon>
        <taxon>Lasiosphaeriaceae</taxon>
        <taxon>Cercophora</taxon>
    </lineage>
</organism>
<dbReference type="PANTHER" id="PTHR36847">
    <property type="entry name" value="AMIDOLIGASE ENZYME"/>
    <property type="match status" value="1"/>
</dbReference>
<keyword evidence="2" id="KW-1185">Reference proteome</keyword>
<reference evidence="1" key="1">
    <citation type="submission" date="2023-06" db="EMBL/GenBank/DDBJ databases">
        <title>Genome-scale phylogeny and comparative genomics of the fungal order Sordariales.</title>
        <authorList>
            <consortium name="Lawrence Berkeley National Laboratory"/>
            <person name="Hensen N."/>
            <person name="Bonometti L."/>
            <person name="Westerberg I."/>
            <person name="Brannstrom I.O."/>
            <person name="Guillou S."/>
            <person name="Cros-Aarteil S."/>
            <person name="Calhoun S."/>
            <person name="Haridas S."/>
            <person name="Kuo A."/>
            <person name="Mondo S."/>
            <person name="Pangilinan J."/>
            <person name="Riley R."/>
            <person name="Labutti K."/>
            <person name="Andreopoulos B."/>
            <person name="Lipzen A."/>
            <person name="Chen C."/>
            <person name="Yanf M."/>
            <person name="Daum C."/>
            <person name="Ng V."/>
            <person name="Clum A."/>
            <person name="Steindorff A."/>
            <person name="Ohm R."/>
            <person name="Martin F."/>
            <person name="Silar P."/>
            <person name="Natvig D."/>
            <person name="Lalanne C."/>
            <person name="Gautier V."/>
            <person name="Ament-Velasquez S.L."/>
            <person name="Kruys A."/>
            <person name="Hutchinson M.I."/>
            <person name="Powell A.J."/>
            <person name="Barry K."/>
            <person name="Miller A.N."/>
            <person name="Grigoriev I.V."/>
            <person name="Debuchy R."/>
            <person name="Gladieux P."/>
            <person name="Thoren M.H."/>
            <person name="Johannesson H."/>
        </authorList>
    </citation>
    <scope>NUCLEOTIDE SEQUENCE</scope>
    <source>
        <strain evidence="1">SMH2532-1</strain>
    </source>
</reference>
<dbReference type="AlphaFoldDB" id="A0AA39YBQ4"/>
<gene>
    <name evidence="1" type="ORF">B0T16DRAFT_457086</name>
</gene>